<reference evidence="2" key="2">
    <citation type="submission" date="2025-08" db="UniProtKB">
        <authorList>
            <consortium name="Ensembl"/>
        </authorList>
    </citation>
    <scope>IDENTIFICATION</scope>
</reference>
<name>A0A8C5ENY0_GOUWI</name>
<sequence>MLTVFLRCFNKMNSLHYCSGLYQIAHWGAVCCGLGLCNQHTLVLYILVVVPWVLYILYSKEELSWCFLVSLGLCFLAGFVPYVYLPISSYLNTARWSWGDQTSLSGLLVHLLRAEYGTFSLVRSAAFSFTGRSVCWLFTAMLVVYSLFFAWRANLDISRPLLLGVVERFWLQSDAAVCVLAGLGLSRTHTELERRLGLGGLWKTTGWVLTVALLAHMVHTNQR</sequence>
<feature type="transmembrane region" description="Helical" evidence="1">
    <location>
        <begin position="65"/>
        <end position="84"/>
    </location>
</feature>
<feature type="transmembrane region" description="Helical" evidence="1">
    <location>
        <begin position="42"/>
        <end position="58"/>
    </location>
</feature>
<keyword evidence="3" id="KW-1185">Reference proteome</keyword>
<dbReference type="InterPro" id="IPR052724">
    <property type="entry name" value="GT117_domain-containing"/>
</dbReference>
<keyword evidence="1" id="KW-1133">Transmembrane helix</keyword>
<feature type="transmembrane region" description="Helical" evidence="1">
    <location>
        <begin position="198"/>
        <end position="218"/>
    </location>
</feature>
<feature type="transmembrane region" description="Helical" evidence="1">
    <location>
        <begin position="134"/>
        <end position="153"/>
    </location>
</feature>
<evidence type="ECO:0000313" key="3">
    <source>
        <dbReference type="Proteomes" id="UP000694680"/>
    </source>
</evidence>
<accession>A0A8C5ENY0</accession>
<proteinExistence type="predicted"/>
<organism evidence="2 3">
    <name type="scientific">Gouania willdenowi</name>
    <name type="common">Blunt-snouted clingfish</name>
    <name type="synonym">Lepadogaster willdenowi</name>
    <dbReference type="NCBI Taxonomy" id="441366"/>
    <lineage>
        <taxon>Eukaryota</taxon>
        <taxon>Metazoa</taxon>
        <taxon>Chordata</taxon>
        <taxon>Craniata</taxon>
        <taxon>Vertebrata</taxon>
        <taxon>Euteleostomi</taxon>
        <taxon>Actinopterygii</taxon>
        <taxon>Neopterygii</taxon>
        <taxon>Teleostei</taxon>
        <taxon>Neoteleostei</taxon>
        <taxon>Acanthomorphata</taxon>
        <taxon>Ovalentaria</taxon>
        <taxon>Blenniimorphae</taxon>
        <taxon>Blenniiformes</taxon>
        <taxon>Gobiesocoidei</taxon>
        <taxon>Gobiesocidae</taxon>
        <taxon>Gobiesocinae</taxon>
        <taxon>Gouania</taxon>
    </lineage>
</organism>
<dbReference type="AlphaFoldDB" id="A0A8C5ENY0"/>
<dbReference type="PANTHER" id="PTHR16214">
    <property type="entry name" value="TRANSMEMBRANE PROTEIN 260"/>
    <property type="match status" value="1"/>
</dbReference>
<keyword evidence="1" id="KW-0812">Transmembrane</keyword>
<reference evidence="2" key="1">
    <citation type="submission" date="2020-06" db="EMBL/GenBank/DDBJ databases">
        <authorList>
            <consortium name="Wellcome Sanger Institute Data Sharing"/>
        </authorList>
    </citation>
    <scope>NUCLEOTIDE SEQUENCE [LARGE SCALE GENOMIC DNA]</scope>
</reference>
<evidence type="ECO:0000256" key="1">
    <source>
        <dbReference type="SAM" id="Phobius"/>
    </source>
</evidence>
<dbReference type="Proteomes" id="UP000694680">
    <property type="component" value="Chromosome 22"/>
</dbReference>
<protein>
    <submittedName>
        <fullName evidence="2">Transmembrane protein 260</fullName>
    </submittedName>
</protein>
<dbReference type="Ensembl" id="ENSGWIT00000026758.1">
    <property type="protein sequence ID" value="ENSGWIP00000024455.1"/>
    <property type="gene ID" value="ENSGWIG00000012985.1"/>
</dbReference>
<dbReference type="PANTHER" id="PTHR16214:SF3">
    <property type="entry name" value="TRANSMEMBRANE PROTEIN 260"/>
    <property type="match status" value="1"/>
</dbReference>
<evidence type="ECO:0000313" key="2">
    <source>
        <dbReference type="Ensembl" id="ENSGWIP00000024455.1"/>
    </source>
</evidence>
<keyword evidence="1" id="KW-0472">Membrane</keyword>
<reference evidence="2" key="3">
    <citation type="submission" date="2025-09" db="UniProtKB">
        <authorList>
            <consortium name="Ensembl"/>
        </authorList>
    </citation>
    <scope>IDENTIFICATION</scope>
</reference>